<dbReference type="SUPFAM" id="SSF56672">
    <property type="entry name" value="DNA/RNA polymerases"/>
    <property type="match status" value="1"/>
</dbReference>
<evidence type="ECO:0000313" key="2">
    <source>
        <dbReference type="EMBL" id="KAK6123667.1"/>
    </source>
</evidence>
<dbReference type="Pfam" id="PF07727">
    <property type="entry name" value="RVT_2"/>
    <property type="match status" value="1"/>
</dbReference>
<evidence type="ECO:0000259" key="1">
    <source>
        <dbReference type="Pfam" id="PF07727"/>
    </source>
</evidence>
<dbReference type="EMBL" id="JABTTQ020002498">
    <property type="protein sequence ID" value="KAK6123667.1"/>
    <property type="molecule type" value="Genomic_DNA"/>
</dbReference>
<dbReference type="Proteomes" id="UP001318860">
    <property type="component" value="Unassembled WGS sequence"/>
</dbReference>
<organism evidence="2 3">
    <name type="scientific">Rehmannia glutinosa</name>
    <name type="common">Chinese foxglove</name>
    <dbReference type="NCBI Taxonomy" id="99300"/>
    <lineage>
        <taxon>Eukaryota</taxon>
        <taxon>Viridiplantae</taxon>
        <taxon>Streptophyta</taxon>
        <taxon>Embryophyta</taxon>
        <taxon>Tracheophyta</taxon>
        <taxon>Spermatophyta</taxon>
        <taxon>Magnoliopsida</taxon>
        <taxon>eudicotyledons</taxon>
        <taxon>Gunneridae</taxon>
        <taxon>Pentapetalae</taxon>
        <taxon>asterids</taxon>
        <taxon>lamiids</taxon>
        <taxon>Lamiales</taxon>
        <taxon>Orobanchaceae</taxon>
        <taxon>Rehmannieae</taxon>
        <taxon>Rehmannia</taxon>
    </lineage>
</organism>
<feature type="domain" description="Reverse transcriptase Ty1/copia-type" evidence="1">
    <location>
        <begin position="11"/>
        <end position="93"/>
    </location>
</feature>
<dbReference type="PANTHER" id="PTHR11439">
    <property type="entry name" value="GAG-POL-RELATED RETROTRANSPOSON"/>
    <property type="match status" value="1"/>
</dbReference>
<protein>
    <recommendedName>
        <fullName evidence="1">Reverse transcriptase Ty1/copia-type domain-containing protein</fullName>
    </recommendedName>
</protein>
<evidence type="ECO:0000313" key="3">
    <source>
        <dbReference type="Proteomes" id="UP001318860"/>
    </source>
</evidence>
<gene>
    <name evidence="2" type="ORF">DH2020_042591</name>
</gene>
<keyword evidence="3" id="KW-1185">Reference proteome</keyword>
<dbReference type="InterPro" id="IPR013103">
    <property type="entry name" value="RVT_2"/>
</dbReference>
<proteinExistence type="predicted"/>
<dbReference type="CDD" id="cd09272">
    <property type="entry name" value="RNase_HI_RT_Ty1"/>
    <property type="match status" value="1"/>
</dbReference>
<sequence>MKEEINMIEKNKTWELVDLSNKKDVIGLKWIYKTKFNEDGSVKKYKARLVAKGYSQQPGIDFNETFAPVARIETIRTALAIATNFELKVYQLDEIFLGIQVVQGKGRIFLSQEKYIENLLERFHMAKCKPVSTPMMFNEKLQQKDGAYQADASLFRSLVGSLIYVTHTRPDIAFAVSVVSRYMTNPSKTHFTAAKRILRYLQGTKKQGILYEKDDECKLLGYSDSDWAGSVDDRKSTSGYIFCLGSKVISWSSRKQKTVALSSSEAEYTAITDAACQAVWLRRLLEDLQLKQAEATTIFCDNKSAILMTKNPVFHARSKHIELRHHFVRDLVGKEDINIDYISTSEQPADILTKAVTFEKFEKHKSQLKITN</sequence>
<name>A0ABR0UMU5_REHGL</name>
<dbReference type="InterPro" id="IPR043502">
    <property type="entry name" value="DNA/RNA_pol_sf"/>
</dbReference>
<dbReference type="PANTHER" id="PTHR11439:SF483">
    <property type="entry name" value="PEPTIDE SYNTHASE GLIP-LIKE, PUTATIVE (AFU_ORTHOLOGUE AFUA_3G12920)-RELATED"/>
    <property type="match status" value="1"/>
</dbReference>
<reference evidence="2 3" key="1">
    <citation type="journal article" date="2021" name="Comput. Struct. Biotechnol. J.">
        <title>De novo genome assembly of the potent medicinal plant Rehmannia glutinosa using nanopore technology.</title>
        <authorList>
            <person name="Ma L."/>
            <person name="Dong C."/>
            <person name="Song C."/>
            <person name="Wang X."/>
            <person name="Zheng X."/>
            <person name="Niu Y."/>
            <person name="Chen S."/>
            <person name="Feng W."/>
        </authorList>
    </citation>
    <scope>NUCLEOTIDE SEQUENCE [LARGE SCALE GENOMIC DNA]</scope>
    <source>
        <strain evidence="2">DH-2019</strain>
    </source>
</reference>
<comment type="caution">
    <text evidence="2">The sequence shown here is derived from an EMBL/GenBank/DDBJ whole genome shotgun (WGS) entry which is preliminary data.</text>
</comment>
<accession>A0ABR0UMU5</accession>